<sequence length="118" mass="13030">MHYTIVCGHLYTTSASATCAALDQDRMAASTSLYHLDPRAHSVGDLLPPLLTHHPHGGLVPPWPSRLNPHLTAATNCHTPPLHNALCNAPHTQFKQCISCLSCFHACPVFFPIIWMWK</sequence>
<evidence type="ECO:0008006" key="2">
    <source>
        <dbReference type="Google" id="ProtNLM"/>
    </source>
</evidence>
<organism evidence="1">
    <name type="scientific">Eutreptiella gymnastica</name>
    <dbReference type="NCBI Taxonomy" id="73025"/>
    <lineage>
        <taxon>Eukaryota</taxon>
        <taxon>Discoba</taxon>
        <taxon>Euglenozoa</taxon>
        <taxon>Euglenida</taxon>
        <taxon>Spirocuta</taxon>
        <taxon>Euglenophyceae</taxon>
        <taxon>Eutreptiales</taxon>
        <taxon>Eutreptiaceae</taxon>
        <taxon>Eutreptiella</taxon>
    </lineage>
</organism>
<name>A0A7S4LJR8_9EUGL</name>
<proteinExistence type="predicted"/>
<dbReference type="AlphaFoldDB" id="A0A7S4LJR8"/>
<gene>
    <name evidence="1" type="ORF">EGYM00163_LOCUS45626</name>
</gene>
<accession>A0A7S4LJR8</accession>
<dbReference type="PROSITE" id="PS00198">
    <property type="entry name" value="4FE4S_FER_1"/>
    <property type="match status" value="1"/>
</dbReference>
<dbReference type="EMBL" id="HBJA01132828">
    <property type="protein sequence ID" value="CAE0834326.1"/>
    <property type="molecule type" value="Transcribed_RNA"/>
</dbReference>
<protein>
    <recommendedName>
        <fullName evidence="2">4Fe-4S ferredoxin-type domain-containing protein</fullName>
    </recommendedName>
</protein>
<dbReference type="InterPro" id="IPR017900">
    <property type="entry name" value="4Fe4S_Fe_S_CS"/>
</dbReference>
<evidence type="ECO:0000313" key="1">
    <source>
        <dbReference type="EMBL" id="CAE0834326.1"/>
    </source>
</evidence>
<reference evidence="1" key="1">
    <citation type="submission" date="2021-01" db="EMBL/GenBank/DDBJ databases">
        <authorList>
            <person name="Corre E."/>
            <person name="Pelletier E."/>
            <person name="Niang G."/>
            <person name="Scheremetjew M."/>
            <person name="Finn R."/>
            <person name="Kale V."/>
            <person name="Holt S."/>
            <person name="Cochrane G."/>
            <person name="Meng A."/>
            <person name="Brown T."/>
            <person name="Cohen L."/>
        </authorList>
    </citation>
    <scope>NUCLEOTIDE SEQUENCE</scope>
    <source>
        <strain evidence="1">CCMP1594</strain>
    </source>
</reference>